<accession>A0ABS5RVD8</accession>
<reference evidence="1 2" key="1">
    <citation type="submission" date="2021-03" db="EMBL/GenBank/DDBJ databases">
        <title>Tianweitania aestuarii sp. nov., isolated from a tidal flat.</title>
        <authorList>
            <person name="Park S."/>
            <person name="Yoon J.-H."/>
        </authorList>
    </citation>
    <scope>NUCLEOTIDE SEQUENCE [LARGE SCALE GENOMIC DNA]</scope>
    <source>
        <strain evidence="1 2">BSSL-BM11</strain>
    </source>
</reference>
<name>A0ABS5RVD8_9HYPH</name>
<sequence>MRLLHTFWRKHRAGRLIRRMERLHFAYKLAILDGDRHGARFIREDIDALDQRLSALLDRWEADIAERKAVRP</sequence>
<evidence type="ECO:0000313" key="2">
    <source>
        <dbReference type="Proteomes" id="UP001297272"/>
    </source>
</evidence>
<evidence type="ECO:0000313" key="1">
    <source>
        <dbReference type="EMBL" id="MBS9720241.1"/>
    </source>
</evidence>
<comment type="caution">
    <text evidence="1">The sequence shown here is derived from an EMBL/GenBank/DDBJ whole genome shotgun (WGS) entry which is preliminary data.</text>
</comment>
<organism evidence="1 2">
    <name type="scientific">Tianweitania aestuarii</name>
    <dbReference type="NCBI Taxonomy" id="2814886"/>
    <lineage>
        <taxon>Bacteria</taxon>
        <taxon>Pseudomonadati</taxon>
        <taxon>Pseudomonadota</taxon>
        <taxon>Alphaproteobacteria</taxon>
        <taxon>Hyphomicrobiales</taxon>
        <taxon>Phyllobacteriaceae</taxon>
        <taxon>Tianweitania</taxon>
    </lineage>
</organism>
<keyword evidence="2" id="KW-1185">Reference proteome</keyword>
<dbReference type="Proteomes" id="UP001297272">
    <property type="component" value="Unassembled WGS sequence"/>
</dbReference>
<dbReference type="EMBL" id="JAFMNX010000001">
    <property type="protein sequence ID" value="MBS9720241.1"/>
    <property type="molecule type" value="Genomic_DNA"/>
</dbReference>
<protein>
    <submittedName>
        <fullName evidence="1">Uncharacterized protein</fullName>
    </submittedName>
</protein>
<dbReference type="RefSeq" id="WP_213983791.1">
    <property type="nucleotide sequence ID" value="NZ_JAFMNX010000001.1"/>
</dbReference>
<gene>
    <name evidence="1" type="ORF">JYU29_06020</name>
</gene>
<proteinExistence type="predicted"/>